<evidence type="ECO:0000259" key="1">
    <source>
        <dbReference type="Pfam" id="PF00144"/>
    </source>
</evidence>
<dbReference type="SUPFAM" id="SSF56601">
    <property type="entry name" value="beta-lactamase/transpeptidase-like"/>
    <property type="match status" value="1"/>
</dbReference>
<evidence type="ECO:0000313" key="3">
    <source>
        <dbReference type="Proteomes" id="UP000569092"/>
    </source>
</evidence>
<dbReference type="AlphaFoldDB" id="A0A7W8J8Q5"/>
<dbReference type="PANTHER" id="PTHR46825:SF12">
    <property type="entry name" value="PENICILLIN-BINDING PROTEIN 4"/>
    <property type="match status" value="1"/>
</dbReference>
<evidence type="ECO:0000313" key="2">
    <source>
        <dbReference type="EMBL" id="MBB5343379.1"/>
    </source>
</evidence>
<reference evidence="2 3" key="1">
    <citation type="submission" date="2020-08" db="EMBL/GenBank/DDBJ databases">
        <title>Genomic Encyclopedia of Type Strains, Phase IV (KMG-V): Genome sequencing to study the core and pangenomes of soil and plant-associated prokaryotes.</title>
        <authorList>
            <person name="Whitman W."/>
        </authorList>
    </citation>
    <scope>NUCLEOTIDE SEQUENCE [LARGE SCALE GENOMIC DNA]</scope>
    <source>
        <strain evidence="2 3">M8US30</strain>
    </source>
</reference>
<proteinExistence type="predicted"/>
<comment type="caution">
    <text evidence="2">The sequence shown here is derived from an EMBL/GenBank/DDBJ whole genome shotgun (WGS) entry which is preliminary data.</text>
</comment>
<gene>
    <name evidence="2" type="ORF">HDF10_001354</name>
</gene>
<accession>A0A7W8J8Q5</accession>
<protein>
    <submittedName>
        <fullName evidence="2">CubicO group peptidase (Beta-lactamase class C family)</fullName>
    </submittedName>
</protein>
<dbReference type="InterPro" id="IPR001466">
    <property type="entry name" value="Beta-lactam-related"/>
</dbReference>
<name>A0A7W8J8Q5_9BACT</name>
<dbReference type="Proteomes" id="UP000569092">
    <property type="component" value="Unassembled WGS sequence"/>
</dbReference>
<dbReference type="InterPro" id="IPR012338">
    <property type="entry name" value="Beta-lactam/transpept-like"/>
</dbReference>
<dbReference type="PANTHER" id="PTHR46825">
    <property type="entry name" value="D-ALANYL-D-ALANINE-CARBOXYPEPTIDASE/ENDOPEPTIDASE AMPH"/>
    <property type="match status" value="1"/>
</dbReference>
<dbReference type="EMBL" id="JACHDZ010000002">
    <property type="protein sequence ID" value="MBB5343379.1"/>
    <property type="molecule type" value="Genomic_DNA"/>
</dbReference>
<dbReference type="InterPro" id="IPR050491">
    <property type="entry name" value="AmpC-like"/>
</dbReference>
<sequence length="467" mass="50315">MMLGPRLECQTVQHLKQEILDVENGLTPPIRVAGQPPAHKSLVREMQELHVPAVSVVVIHNGAIEWAKGYGVVCPGGARVTPETLFQAASISKSLTAMAALHLVETGSLSLDAPIQTELKNWTVPQNKFTMQHPVTLRELLSHTAGTTVHGFAGYAAGSQVPTLLQVLNGQKPANSDPVVVNATPGEGYSYSGGGFIIVQQTLMDTANEPFATLMKKTVLDPIGMHHSNYQHPLNIALLPKVARPVDGNGKPIEGGPHTYPEMAAAGLWTTPTDLALWIIEMQHSLAGRANHVLSTEMTRTMLTPVKSDYGLGVGLQATAGKKSFSHSGGNEGYRAFYIGYEDGDGAVVMTSGNNGGNLMMDLIRSVAQVYGWPDFRVVEHAAIDLPASLQASYIGKFAAKNILDFSIRNQGSRLQLEQKGEGPQPLFASAPALLFTTASQMLIRFDSFDRGALIFGKDEYPFERIK</sequence>
<feature type="domain" description="Beta-lactamase-related" evidence="1">
    <location>
        <begin position="43"/>
        <end position="356"/>
    </location>
</feature>
<dbReference type="Pfam" id="PF00144">
    <property type="entry name" value="Beta-lactamase"/>
    <property type="match status" value="1"/>
</dbReference>
<organism evidence="2 3">
    <name type="scientific">Tunturiibacter lichenicola</name>
    <dbReference type="NCBI Taxonomy" id="2051959"/>
    <lineage>
        <taxon>Bacteria</taxon>
        <taxon>Pseudomonadati</taxon>
        <taxon>Acidobacteriota</taxon>
        <taxon>Terriglobia</taxon>
        <taxon>Terriglobales</taxon>
        <taxon>Acidobacteriaceae</taxon>
        <taxon>Tunturiibacter</taxon>
    </lineage>
</organism>
<dbReference type="Gene3D" id="3.40.710.10">
    <property type="entry name" value="DD-peptidase/beta-lactamase superfamily"/>
    <property type="match status" value="1"/>
</dbReference>